<feature type="region of interest" description="Disordered" evidence="1">
    <location>
        <begin position="86"/>
        <end position="252"/>
    </location>
</feature>
<gene>
    <name evidence="2" type="ORF">BGZ96_001168</name>
</gene>
<accession>A0ABQ7KC75</accession>
<protein>
    <submittedName>
        <fullName evidence="2">Uncharacterized protein</fullName>
    </submittedName>
</protein>
<feature type="compositionally biased region" description="Polar residues" evidence="1">
    <location>
        <begin position="687"/>
        <end position="704"/>
    </location>
</feature>
<evidence type="ECO:0000313" key="3">
    <source>
        <dbReference type="Proteomes" id="UP001194696"/>
    </source>
</evidence>
<proteinExistence type="predicted"/>
<feature type="region of interest" description="Disordered" evidence="1">
    <location>
        <begin position="685"/>
        <end position="736"/>
    </location>
</feature>
<feature type="compositionally biased region" description="Low complexity" evidence="1">
    <location>
        <begin position="86"/>
        <end position="98"/>
    </location>
</feature>
<sequence>MTRRLRNRELQENSDSESDDDDVYQQEEDRDESGSQTPSPGLSPTPSSIPSPSPASSTSSPPLETFFPKRVTRSFTPKVNKAVATPKVLKTPKTPKNPKILEAPSAPRTIVTRARVNKKQVAARGDQAEVDIESVGDPNPNLLKTPTAKKPRLRTKRGAGGKAPSDEEVESKGNVKPVTTPAPKKSGAKAKGHGSGGHPEEDVESEEDIKPVKALTHKRPRTKSHGPGAARGLAKKTRGLRPKKSSKKYVSNATAPSIASIQGSDIGGDGSPTGLSAKVWSPLDSSMDGIKSAAMSLNPNRDCEMISTAIPQQERNCTGVYDVLLRSPTVLLEAPILDKTGEDTARATDMRSVFSIIKEERRSPTLFAPGVLVGRRQIGSSAPEDKHMFALPVKAESHVLEPLGSGPIYPTDPTQLISTQTPSSSLMTPPRSAVPKLDLRTVQPWKWATVPTPMSSMPNFLARINNTSANTTPYTAALDPPEAIDNVTKIVDKTYDEASQYLLGAMKLTKRAIADQAHAIRFHTVAFEVFRQGLAMTEYQCQILCPQEHFAFLVASALLASPPLQVPSAAVATSLSATLTPQAQTLTSTRDESLLINMIKNMKRELEAAIVIVLVVSIIIKTALSNIPLPSIDTFQKSDDGPDPATATSWRVGNYCTLAVKLGLCERFTRRKVLYEHFQRRRDEKAIQNSAQEQQRDSIPSLQQERPPAMSTFATPRVQQEDYHDKQSNQEVDMGHSKATTEMMDESRTKEEEEVVVVDETGPMRIQLTLSQWSRIKELSTGLFLKAVKSYEDSRDADRVASDSHDRFMDASKRWYAVAGHHLLPR</sequence>
<name>A0ABQ7KC75_9FUNG</name>
<evidence type="ECO:0000256" key="1">
    <source>
        <dbReference type="SAM" id="MobiDB-lite"/>
    </source>
</evidence>
<dbReference type="EMBL" id="JAAAIM010000119">
    <property type="protein sequence ID" value="KAG0294440.1"/>
    <property type="molecule type" value="Genomic_DNA"/>
</dbReference>
<evidence type="ECO:0000313" key="2">
    <source>
        <dbReference type="EMBL" id="KAG0294440.1"/>
    </source>
</evidence>
<feature type="region of interest" description="Disordered" evidence="1">
    <location>
        <begin position="1"/>
        <end position="66"/>
    </location>
</feature>
<reference evidence="2 3" key="1">
    <citation type="journal article" date="2020" name="Fungal Divers.">
        <title>Resolving the Mortierellaceae phylogeny through synthesis of multi-gene phylogenetics and phylogenomics.</title>
        <authorList>
            <person name="Vandepol N."/>
            <person name="Liber J."/>
            <person name="Desiro A."/>
            <person name="Na H."/>
            <person name="Kennedy M."/>
            <person name="Barry K."/>
            <person name="Grigoriev I.V."/>
            <person name="Miller A.N."/>
            <person name="O'Donnell K."/>
            <person name="Stajich J.E."/>
            <person name="Bonito G."/>
        </authorList>
    </citation>
    <scope>NUCLEOTIDE SEQUENCE [LARGE SCALE GENOMIC DNA]</scope>
    <source>
        <strain evidence="2 3">AD045</strain>
    </source>
</reference>
<feature type="compositionally biased region" description="Basic residues" evidence="1">
    <location>
        <begin position="215"/>
        <end position="224"/>
    </location>
</feature>
<feature type="compositionally biased region" description="Basic residues" evidence="1">
    <location>
        <begin position="233"/>
        <end position="247"/>
    </location>
</feature>
<comment type="caution">
    <text evidence="2">The sequence shown here is derived from an EMBL/GenBank/DDBJ whole genome shotgun (WGS) entry which is preliminary data.</text>
</comment>
<feature type="compositionally biased region" description="Basic and acidic residues" evidence="1">
    <location>
        <begin position="719"/>
        <end position="736"/>
    </location>
</feature>
<feature type="compositionally biased region" description="Acidic residues" evidence="1">
    <location>
        <begin position="12"/>
        <end position="31"/>
    </location>
</feature>
<feature type="compositionally biased region" description="Basic residues" evidence="1">
    <location>
        <begin position="147"/>
        <end position="159"/>
    </location>
</feature>
<feature type="compositionally biased region" description="Pro residues" evidence="1">
    <location>
        <begin position="41"/>
        <end position="53"/>
    </location>
</feature>
<dbReference type="Proteomes" id="UP001194696">
    <property type="component" value="Unassembled WGS sequence"/>
</dbReference>
<organism evidence="2 3">
    <name type="scientific">Linnemannia gamsii</name>
    <dbReference type="NCBI Taxonomy" id="64522"/>
    <lineage>
        <taxon>Eukaryota</taxon>
        <taxon>Fungi</taxon>
        <taxon>Fungi incertae sedis</taxon>
        <taxon>Mucoromycota</taxon>
        <taxon>Mortierellomycotina</taxon>
        <taxon>Mortierellomycetes</taxon>
        <taxon>Mortierellales</taxon>
        <taxon>Mortierellaceae</taxon>
        <taxon>Linnemannia</taxon>
    </lineage>
</organism>
<keyword evidence="3" id="KW-1185">Reference proteome</keyword>